<evidence type="ECO:0000256" key="5">
    <source>
        <dbReference type="ARBA" id="ARBA00048462"/>
    </source>
</evidence>
<dbReference type="EC" id="2.3.1.39" evidence="2"/>
<dbReference type="Gene3D" id="3.30.70.250">
    <property type="entry name" value="Malonyl-CoA ACP transacylase, ACP-binding"/>
    <property type="match status" value="1"/>
</dbReference>
<dbReference type="Proteomes" id="UP000274922">
    <property type="component" value="Unassembled WGS sequence"/>
</dbReference>
<evidence type="ECO:0000256" key="3">
    <source>
        <dbReference type="ARBA" id="ARBA00022679"/>
    </source>
</evidence>
<dbReference type="PIRSF" id="PIRSF000446">
    <property type="entry name" value="Mct"/>
    <property type="match status" value="1"/>
</dbReference>
<protein>
    <recommendedName>
        <fullName evidence="2">[acyl-carrier-protein] S-malonyltransferase</fullName>
        <ecNumber evidence="2">2.3.1.39</ecNumber>
    </recommendedName>
</protein>
<dbReference type="STRING" id="1555241.A0A4P9X065"/>
<dbReference type="Proteomes" id="UP000268535">
    <property type="component" value="Unassembled WGS sequence"/>
</dbReference>
<dbReference type="GO" id="GO:0005739">
    <property type="term" value="C:mitochondrion"/>
    <property type="evidence" value="ECO:0007669"/>
    <property type="project" value="TreeGrafter"/>
</dbReference>
<dbReference type="Gene3D" id="3.40.366.10">
    <property type="entry name" value="Malonyl-Coenzyme A Acyl Carrier Protein, domain 2"/>
    <property type="match status" value="1"/>
</dbReference>
<dbReference type="AlphaFoldDB" id="A0A4P9X065"/>
<organism evidence="7 9">
    <name type="scientific">Caulochytrium protostelioides</name>
    <dbReference type="NCBI Taxonomy" id="1555241"/>
    <lineage>
        <taxon>Eukaryota</taxon>
        <taxon>Fungi</taxon>
        <taxon>Fungi incertae sedis</taxon>
        <taxon>Chytridiomycota</taxon>
        <taxon>Chytridiomycota incertae sedis</taxon>
        <taxon>Chytridiomycetes</taxon>
        <taxon>Caulochytriales</taxon>
        <taxon>Caulochytriaceae</taxon>
        <taxon>Caulochytrium</taxon>
    </lineage>
</organism>
<keyword evidence="10" id="KW-1185">Reference proteome</keyword>
<reference evidence="8" key="2">
    <citation type="submission" date="2018-04" db="EMBL/GenBank/DDBJ databases">
        <title>Leveraging single-cell genomics to expand the Fungal Tree of Life.</title>
        <authorList>
            <consortium name="DOE Joint Genome Institute"/>
            <person name="Ahrendt S.R."/>
            <person name="Quandt C.A."/>
            <person name="Ciobanu D."/>
            <person name="Clum A."/>
            <person name="Salamov A."/>
            <person name="Andreopoulos B."/>
            <person name="Cheng J.-F."/>
            <person name="Woyke T."/>
            <person name="Pelin A."/>
            <person name="Henrissat B."/>
            <person name="Benny G.L."/>
            <person name="Smith M.E."/>
            <person name="James T.Y."/>
            <person name="Grigoriev I.V."/>
        </authorList>
    </citation>
    <scope>NUCLEOTIDE SEQUENCE</scope>
    <source>
        <strain evidence="8">ATCC 52028</strain>
    </source>
</reference>
<dbReference type="PANTHER" id="PTHR42681">
    <property type="entry name" value="MALONYL-COA-ACYL CARRIER PROTEIN TRANSACYLASE, MITOCHONDRIAL"/>
    <property type="match status" value="1"/>
</dbReference>
<accession>A0A4P9X065</accession>
<keyword evidence="3" id="KW-0808">Transferase</keyword>
<evidence type="ECO:0000256" key="4">
    <source>
        <dbReference type="ARBA" id="ARBA00023315"/>
    </source>
</evidence>
<dbReference type="InterPro" id="IPR014043">
    <property type="entry name" value="Acyl_transferase_dom"/>
</dbReference>
<dbReference type="SUPFAM" id="SSF55048">
    <property type="entry name" value="Probable ACP-binding domain of malonyl-CoA ACP transacylase"/>
    <property type="match status" value="1"/>
</dbReference>
<dbReference type="InterPro" id="IPR016036">
    <property type="entry name" value="Malonyl_transacylase_ACP-bd"/>
</dbReference>
<dbReference type="EMBL" id="ML014466">
    <property type="protein sequence ID" value="RKO98365.1"/>
    <property type="molecule type" value="Genomic_DNA"/>
</dbReference>
<evidence type="ECO:0000313" key="10">
    <source>
        <dbReference type="Proteomes" id="UP000274922"/>
    </source>
</evidence>
<dbReference type="Pfam" id="PF00698">
    <property type="entry name" value="Acyl_transf_1"/>
    <property type="match status" value="1"/>
</dbReference>
<dbReference type="GO" id="GO:0004314">
    <property type="term" value="F:[acyl-carrier-protein] S-malonyltransferase activity"/>
    <property type="evidence" value="ECO:0007669"/>
    <property type="project" value="UniProtKB-EC"/>
</dbReference>
<dbReference type="InterPro" id="IPR024925">
    <property type="entry name" value="Malonyl_CoA-ACP_transAc"/>
</dbReference>
<dbReference type="GO" id="GO:0006633">
    <property type="term" value="P:fatty acid biosynthetic process"/>
    <property type="evidence" value="ECO:0007669"/>
    <property type="project" value="TreeGrafter"/>
</dbReference>
<evidence type="ECO:0000313" key="9">
    <source>
        <dbReference type="Proteomes" id="UP000268535"/>
    </source>
</evidence>
<sequence length="326" mass="34897">MAADLYDAYPVARETLDQADAELGFALTPLMFNGPLASLTLTAHAQPAILAHSVALLRVLQHTFGLQTRRFGYALGHSLGEYAALVATGALDYADALRLVRARGVAMQEATGIARAQSPGGETAMRAFVVPRSPPGQTEARITAITAEVARVQAALPRGDIVEVANVNSGTQIVLAGTLDGVLAAGSALQTRGFAGRCVALPVSSPFHCTLMQPAAEAMRGHLRHVRLREPATDVLSNMTGMPYRSVDDIRDGLAAQVTGTVQWYRSMLYARDDRVHEWAVIGPSRVLFNLLRKEFPEDKVWPIATAADLLRHGEALARSSEALAL</sequence>
<comment type="catalytic activity">
    <reaction evidence="5">
        <text>holo-[ACP] + malonyl-CoA = malonyl-[ACP] + CoA</text>
        <dbReference type="Rhea" id="RHEA:41792"/>
        <dbReference type="Rhea" id="RHEA-COMP:9623"/>
        <dbReference type="Rhea" id="RHEA-COMP:9685"/>
        <dbReference type="ChEBI" id="CHEBI:57287"/>
        <dbReference type="ChEBI" id="CHEBI:57384"/>
        <dbReference type="ChEBI" id="CHEBI:64479"/>
        <dbReference type="ChEBI" id="CHEBI:78449"/>
        <dbReference type="EC" id="2.3.1.39"/>
    </reaction>
</comment>
<name>A0A4P9X065_9FUNG</name>
<evidence type="ECO:0000256" key="2">
    <source>
        <dbReference type="ARBA" id="ARBA00013258"/>
    </source>
</evidence>
<dbReference type="PANTHER" id="PTHR42681:SF1">
    <property type="entry name" value="MALONYL-COA-ACYL CARRIER PROTEIN TRANSACYLASE, MITOCHONDRIAL"/>
    <property type="match status" value="1"/>
</dbReference>
<evidence type="ECO:0000256" key="1">
    <source>
        <dbReference type="ARBA" id="ARBA00008217"/>
    </source>
</evidence>
<dbReference type="SUPFAM" id="SSF52151">
    <property type="entry name" value="FabD/lysophospholipase-like"/>
    <property type="match status" value="1"/>
</dbReference>
<dbReference type="InterPro" id="IPR050858">
    <property type="entry name" value="Mal-CoA-ACP_Trans/PKS_FabD"/>
</dbReference>
<feature type="domain" description="Malonyl-CoA:ACP transacylase (MAT)" evidence="6">
    <location>
        <begin position="1"/>
        <end position="315"/>
    </location>
</feature>
<reference evidence="7" key="3">
    <citation type="submission" date="2018-08" db="EMBL/GenBank/DDBJ databases">
        <title>Leveraging single-cell genomics to expand the Fungal Tree of Life.</title>
        <authorList>
            <consortium name="DOE Joint Genome Institute"/>
            <person name="Ahrendt S.R."/>
            <person name="Quandt C.A."/>
            <person name="Ciobanu D."/>
            <person name="Clum A."/>
            <person name="Salamov A."/>
            <person name="Andreopoulos B."/>
            <person name="Cheng J.-F."/>
            <person name="Woyke T."/>
            <person name="Pelin A."/>
            <person name="Henrissat B."/>
            <person name="Reynolds N."/>
            <person name="Benny G.L."/>
            <person name="Smith M.E."/>
            <person name="James T.Y."/>
            <person name="Grigoriev I.V."/>
        </authorList>
    </citation>
    <scope>NUCLEOTIDE SEQUENCE</scope>
    <source>
        <strain evidence="7">ATCC 52028</strain>
    </source>
</reference>
<keyword evidence="4" id="KW-0012">Acyltransferase</keyword>
<dbReference type="SMART" id="SM00827">
    <property type="entry name" value="PKS_AT"/>
    <property type="match status" value="1"/>
</dbReference>
<evidence type="ECO:0000259" key="6">
    <source>
        <dbReference type="SMART" id="SM00827"/>
    </source>
</evidence>
<dbReference type="EMBL" id="ML009334">
    <property type="protein sequence ID" value="RKO97270.1"/>
    <property type="molecule type" value="Genomic_DNA"/>
</dbReference>
<dbReference type="InterPro" id="IPR016035">
    <property type="entry name" value="Acyl_Trfase/lysoPLipase"/>
</dbReference>
<evidence type="ECO:0000313" key="8">
    <source>
        <dbReference type="EMBL" id="RKO98365.1"/>
    </source>
</evidence>
<evidence type="ECO:0000313" key="7">
    <source>
        <dbReference type="EMBL" id="RKO97270.1"/>
    </source>
</evidence>
<reference evidence="9 10" key="1">
    <citation type="journal article" date="2018" name="Nat. Microbiol.">
        <title>Leveraging single-cell genomics to expand the fungal tree of life.</title>
        <authorList>
            <person name="Ahrendt S.R."/>
            <person name="Quandt C.A."/>
            <person name="Ciobanu D."/>
            <person name="Clum A."/>
            <person name="Salamov A."/>
            <person name="Andreopoulos B."/>
            <person name="Cheng J.F."/>
            <person name="Woyke T."/>
            <person name="Pelin A."/>
            <person name="Henrissat B."/>
            <person name="Reynolds N.K."/>
            <person name="Benny G.L."/>
            <person name="Smith M.E."/>
            <person name="James T.Y."/>
            <person name="Grigoriev I.V."/>
        </authorList>
    </citation>
    <scope>NUCLEOTIDE SEQUENCE [LARGE SCALE GENOMIC DNA]</scope>
    <source>
        <strain evidence="9 10">ATCC 52028</strain>
    </source>
</reference>
<gene>
    <name evidence="7" type="ORF">CAUPRSCDRAFT_9911</name>
    <name evidence="8" type="ORF">CXG81DRAFT_21389</name>
</gene>
<dbReference type="InterPro" id="IPR001227">
    <property type="entry name" value="Ac_transferase_dom_sf"/>
</dbReference>
<comment type="similarity">
    <text evidence="1">Belongs to the FabD family.</text>
</comment>
<dbReference type="OrthoDB" id="541883at2759"/>
<proteinExistence type="inferred from homology"/>